<protein>
    <submittedName>
        <fullName evidence="1">Uncharacterized protein</fullName>
    </submittedName>
</protein>
<evidence type="ECO:0000313" key="1">
    <source>
        <dbReference type="Ensembl" id="ENSMMOP00000003962.1"/>
    </source>
</evidence>
<dbReference type="Proteomes" id="UP000261620">
    <property type="component" value="Unplaced"/>
</dbReference>
<proteinExistence type="predicted"/>
<accession>A0A3Q3VY36</accession>
<organism evidence="1 2">
    <name type="scientific">Mola mola</name>
    <name type="common">Ocean sunfish</name>
    <name type="synonym">Tetraodon mola</name>
    <dbReference type="NCBI Taxonomy" id="94237"/>
    <lineage>
        <taxon>Eukaryota</taxon>
        <taxon>Metazoa</taxon>
        <taxon>Chordata</taxon>
        <taxon>Craniata</taxon>
        <taxon>Vertebrata</taxon>
        <taxon>Euteleostomi</taxon>
        <taxon>Actinopterygii</taxon>
        <taxon>Neopterygii</taxon>
        <taxon>Teleostei</taxon>
        <taxon>Neoteleostei</taxon>
        <taxon>Acanthomorphata</taxon>
        <taxon>Eupercaria</taxon>
        <taxon>Tetraodontiformes</taxon>
        <taxon>Molidae</taxon>
        <taxon>Mola</taxon>
    </lineage>
</organism>
<reference evidence="1" key="2">
    <citation type="submission" date="2025-09" db="UniProtKB">
        <authorList>
            <consortium name="Ensembl"/>
        </authorList>
    </citation>
    <scope>IDENTIFICATION</scope>
</reference>
<evidence type="ECO:0000313" key="2">
    <source>
        <dbReference type="Proteomes" id="UP000261620"/>
    </source>
</evidence>
<reference evidence="1" key="1">
    <citation type="submission" date="2025-08" db="UniProtKB">
        <authorList>
            <consortium name="Ensembl"/>
        </authorList>
    </citation>
    <scope>IDENTIFICATION</scope>
</reference>
<keyword evidence="2" id="KW-1185">Reference proteome</keyword>
<dbReference type="AlphaFoldDB" id="A0A3Q3VY36"/>
<sequence length="144" mass="15974">FHITISTMYVSFYIHQIHLSRHKAQLEELMQAVLLPKEVTIESGYEDKNAWLDWINYTANSAGVTNCFACSSATLTLFNTPALLLPDLDPLGFHCILAIHMTPNPTNCSALSFLFPLTSNTTTLPTNLPWVTLPGANSPRQHSS</sequence>
<name>A0A3Q3VY36_MOLML</name>
<dbReference type="Ensembl" id="ENSMMOT00000004034.1">
    <property type="protein sequence ID" value="ENSMMOP00000003962.1"/>
    <property type="gene ID" value="ENSMMOG00000003176.1"/>
</dbReference>
<dbReference type="STRING" id="94237.ENSMMOP00000003962"/>